<dbReference type="PANTHER" id="PTHR37693:SF1">
    <property type="entry name" value="INTEGRAL MEMBRANE PROTEIN"/>
    <property type="match status" value="1"/>
</dbReference>
<evidence type="ECO:0000256" key="2">
    <source>
        <dbReference type="ARBA" id="ARBA00022475"/>
    </source>
</evidence>
<feature type="transmembrane region" description="Helical" evidence="6">
    <location>
        <begin position="42"/>
        <end position="64"/>
    </location>
</feature>
<dbReference type="HOGENOM" id="CLU_864955_0_0_2"/>
<dbReference type="Proteomes" id="UP000001068">
    <property type="component" value="Chromosome"/>
</dbReference>
<keyword evidence="4 6" id="KW-1133">Transmembrane helix</keyword>
<name>E8R9Z9_DESM0</name>
<protein>
    <submittedName>
        <fullName evidence="7">Integral membrane protein</fullName>
    </submittedName>
</protein>
<organism evidence="7 8">
    <name type="scientific">Desulfurococcus mucosus (strain ATCC 35584 / DSM 2162 / JCM 9187 / O7/1)</name>
    <dbReference type="NCBI Taxonomy" id="765177"/>
    <lineage>
        <taxon>Archaea</taxon>
        <taxon>Thermoproteota</taxon>
        <taxon>Thermoprotei</taxon>
        <taxon>Desulfurococcales</taxon>
        <taxon>Desulfurococcaceae</taxon>
        <taxon>Desulfurococcus</taxon>
    </lineage>
</organism>
<dbReference type="GO" id="GO:0005886">
    <property type="term" value="C:plasma membrane"/>
    <property type="evidence" value="ECO:0007669"/>
    <property type="project" value="UniProtKB-SubCell"/>
</dbReference>
<feature type="transmembrane region" description="Helical" evidence="6">
    <location>
        <begin position="118"/>
        <end position="140"/>
    </location>
</feature>
<gene>
    <name evidence="7" type="ordered locus">Desmu_1023</name>
</gene>
<keyword evidence="8" id="KW-1185">Reference proteome</keyword>
<proteinExistence type="predicted"/>
<comment type="subcellular location">
    <subcellularLocation>
        <location evidence="1">Cell membrane</location>
        <topology evidence="1">Multi-pass membrane protein</topology>
    </subcellularLocation>
</comment>
<sequence length="321" mass="34056" precursor="true">MRSISLSAGMVAAVALATVVILVYSVVTSSLGALPGLLSADTAFSAALITLGWVVSAVRLKLLLESYGGRVRLPLLDAVAIRLIGGLVANITPSSIGGEPARAYYVSRRTGLGMAESYALVIYEVYYDVIAVNLAGVFLSIQALPLSTPVLLVAVFMSTSWLYASFKVSKTGRSVGDGSSLPRWVPGFLRSRFNALYARYLEFARSYSSVSSSIPLRVKAAAWALTLVYHTIWGLAVVPFTGSAALPLAARAVEAYFLMQSFSSLPTPGGSGAAEYGLSLLLDPSTVVKYRVLYYYYGVVVGLAVLAAYDSLLRRMGKTSG</sequence>
<dbReference type="Pfam" id="PF03706">
    <property type="entry name" value="LPG_synthase_TM"/>
    <property type="match status" value="1"/>
</dbReference>
<dbReference type="AlphaFoldDB" id="E8R9Z9"/>
<reference evidence="8" key="1">
    <citation type="submission" date="2010-11" db="EMBL/GenBank/DDBJ databases">
        <title>The complete genome of Desulfurococcus mucosus DSM 2162.</title>
        <authorList>
            <consortium name="US DOE Joint Genome Institute (JGI-PGF)"/>
            <person name="Lucas S."/>
            <person name="Copeland A."/>
            <person name="Lapidus A."/>
            <person name="Bruce D."/>
            <person name="Goodwin L."/>
            <person name="Pitluck S."/>
            <person name="Kyrpides N."/>
            <person name="Mavromatis K."/>
            <person name="Pagani I."/>
            <person name="Ivanova N."/>
            <person name="Ovchinnikova G."/>
            <person name="Chertkov O."/>
            <person name="Held B."/>
            <person name="Brettin T."/>
            <person name="Detter J.C."/>
            <person name="Tapia R."/>
            <person name="Han C."/>
            <person name="Land M."/>
            <person name="Hauser L."/>
            <person name="Markowitz V."/>
            <person name="Cheng J.-F."/>
            <person name="Hugenholtz P."/>
            <person name="Woyke T."/>
            <person name="Wu D."/>
            <person name="Wirth R."/>
            <person name="Bilek Y."/>
            <person name="Hader T."/>
            <person name="Klenk H.-P."/>
            <person name="Eisen J.A."/>
        </authorList>
    </citation>
    <scope>NUCLEOTIDE SEQUENCE [LARGE SCALE GENOMIC DNA]</scope>
    <source>
        <strain evidence="8">ATCC 35584 / DSM 2162 / JCM 9187 / O7/1</strain>
    </source>
</reference>
<accession>E8R9Z9</accession>
<feature type="transmembrane region" description="Helical" evidence="6">
    <location>
        <begin position="220"/>
        <end position="240"/>
    </location>
</feature>
<evidence type="ECO:0000256" key="1">
    <source>
        <dbReference type="ARBA" id="ARBA00004651"/>
    </source>
</evidence>
<evidence type="ECO:0000256" key="4">
    <source>
        <dbReference type="ARBA" id="ARBA00022989"/>
    </source>
</evidence>
<evidence type="ECO:0000313" key="8">
    <source>
        <dbReference type="Proteomes" id="UP000001068"/>
    </source>
</evidence>
<dbReference type="KEGG" id="dmu:Desmu_1023"/>
<keyword evidence="5 6" id="KW-0472">Membrane</keyword>
<dbReference type="PANTHER" id="PTHR37693">
    <property type="entry name" value="PHOSPHATIDYLGLYCEROL LYSYLTRANSFERASE"/>
    <property type="match status" value="1"/>
</dbReference>
<keyword evidence="3 6" id="KW-0812">Transmembrane</keyword>
<dbReference type="InterPro" id="IPR022791">
    <property type="entry name" value="L-PG_synthase/AglD"/>
</dbReference>
<dbReference type="STRING" id="765177.Desmu_1023"/>
<reference evidence="7 8" key="2">
    <citation type="journal article" date="2011" name="Stand. Genomic Sci.">
        <title>Complete genome sequence of Desulfurococcus mucosus type strain (O7/1).</title>
        <authorList>
            <person name="Wirth R."/>
            <person name="Chertkov O."/>
            <person name="Held B."/>
            <person name="Lapidus A."/>
            <person name="Nolan M."/>
            <person name="Lucas S."/>
            <person name="Hammon N."/>
            <person name="Deshpande S."/>
            <person name="Cheng J.F."/>
            <person name="Tapia R."/>
            <person name="Han C."/>
            <person name="Goodwin L."/>
            <person name="Pitluck S."/>
            <person name="Liolios K."/>
            <person name="Ioanna P."/>
            <person name="Ivanova N."/>
            <person name="Mavromatis K."/>
            <person name="Mikhailova N."/>
            <person name="Pati A."/>
            <person name="Chen A."/>
            <person name="Palaniappan K."/>
            <person name="Land M."/>
            <person name="Hauser L."/>
            <person name="Chang Y.J."/>
            <person name="Jeffries C.D."/>
            <person name="Bilek Y."/>
            <person name="Hader T."/>
            <person name="Rohde M."/>
            <person name="Spring S."/>
            <person name="Sikorski J."/>
            <person name="Goker M."/>
            <person name="Woyke T."/>
            <person name="Bristow J."/>
            <person name="Eisen J.A."/>
            <person name="Markowitz V."/>
            <person name="Hugenholtz P."/>
            <person name="Kyrpides N.C."/>
            <person name="Klenk H.P."/>
        </authorList>
    </citation>
    <scope>NUCLEOTIDE SEQUENCE [LARGE SCALE GENOMIC DNA]</scope>
    <source>
        <strain evidence="8">ATCC 35584 / DSM 2162 / JCM 9187 / O7/1</strain>
    </source>
</reference>
<feature type="transmembrane region" description="Helical" evidence="6">
    <location>
        <begin position="294"/>
        <end position="313"/>
    </location>
</feature>
<feature type="transmembrane region" description="Helical" evidence="6">
    <location>
        <begin position="146"/>
        <end position="164"/>
    </location>
</feature>
<evidence type="ECO:0000256" key="5">
    <source>
        <dbReference type="ARBA" id="ARBA00023136"/>
    </source>
</evidence>
<evidence type="ECO:0000313" key="7">
    <source>
        <dbReference type="EMBL" id="ADV65325.1"/>
    </source>
</evidence>
<dbReference type="EMBL" id="CP002363">
    <property type="protein sequence ID" value="ADV65325.1"/>
    <property type="molecule type" value="Genomic_DNA"/>
</dbReference>
<evidence type="ECO:0000256" key="3">
    <source>
        <dbReference type="ARBA" id="ARBA00022692"/>
    </source>
</evidence>
<dbReference type="eggNOG" id="arCOG00899">
    <property type="taxonomic scope" value="Archaea"/>
</dbReference>
<evidence type="ECO:0000256" key="6">
    <source>
        <dbReference type="SAM" id="Phobius"/>
    </source>
</evidence>
<keyword evidence="2" id="KW-1003">Cell membrane</keyword>